<reference evidence="1" key="1">
    <citation type="submission" date="2014-09" db="EMBL/GenBank/DDBJ databases">
        <authorList>
            <person name="Magalhaes I.L.F."/>
            <person name="Oliveira U."/>
            <person name="Santos F.R."/>
            <person name="Vidigal T.H.D.A."/>
            <person name="Brescovit A.D."/>
            <person name="Santos A.J."/>
        </authorList>
    </citation>
    <scope>NUCLEOTIDE SEQUENCE</scope>
    <source>
        <tissue evidence="1">Shoot tissue taken approximately 20 cm above the soil surface</tissue>
    </source>
</reference>
<dbReference type="AlphaFoldDB" id="A0A0A9EU56"/>
<reference evidence="1" key="2">
    <citation type="journal article" date="2015" name="Data Brief">
        <title>Shoot transcriptome of the giant reed, Arundo donax.</title>
        <authorList>
            <person name="Barrero R.A."/>
            <person name="Guerrero F.D."/>
            <person name="Moolhuijzen P."/>
            <person name="Goolsby J.A."/>
            <person name="Tidwell J."/>
            <person name="Bellgard S.E."/>
            <person name="Bellgard M.I."/>
        </authorList>
    </citation>
    <scope>NUCLEOTIDE SEQUENCE</scope>
    <source>
        <tissue evidence="1">Shoot tissue taken approximately 20 cm above the soil surface</tissue>
    </source>
</reference>
<protein>
    <submittedName>
        <fullName evidence="1">Uncharacterized protein</fullName>
    </submittedName>
</protein>
<sequence length="38" mass="4255">MTHDPTTGMFFQEGSTIFFVLSLAWQEAEGASLQTDFL</sequence>
<accession>A0A0A9EU56</accession>
<name>A0A0A9EU56_ARUDO</name>
<proteinExistence type="predicted"/>
<organism evidence="1">
    <name type="scientific">Arundo donax</name>
    <name type="common">Giant reed</name>
    <name type="synonym">Donax arundinaceus</name>
    <dbReference type="NCBI Taxonomy" id="35708"/>
    <lineage>
        <taxon>Eukaryota</taxon>
        <taxon>Viridiplantae</taxon>
        <taxon>Streptophyta</taxon>
        <taxon>Embryophyta</taxon>
        <taxon>Tracheophyta</taxon>
        <taxon>Spermatophyta</taxon>
        <taxon>Magnoliopsida</taxon>
        <taxon>Liliopsida</taxon>
        <taxon>Poales</taxon>
        <taxon>Poaceae</taxon>
        <taxon>PACMAD clade</taxon>
        <taxon>Arundinoideae</taxon>
        <taxon>Arundineae</taxon>
        <taxon>Arundo</taxon>
    </lineage>
</organism>
<dbReference type="EMBL" id="GBRH01193611">
    <property type="protein sequence ID" value="JAE04285.1"/>
    <property type="molecule type" value="Transcribed_RNA"/>
</dbReference>
<evidence type="ECO:0000313" key="1">
    <source>
        <dbReference type="EMBL" id="JAE04285.1"/>
    </source>
</evidence>